<organism evidence="6 7">
    <name type="scientific">Halobacillus trueperi</name>
    <dbReference type="NCBI Taxonomy" id="156205"/>
    <lineage>
        <taxon>Bacteria</taxon>
        <taxon>Bacillati</taxon>
        <taxon>Bacillota</taxon>
        <taxon>Bacilli</taxon>
        <taxon>Bacillales</taxon>
        <taxon>Bacillaceae</taxon>
        <taxon>Halobacillus</taxon>
    </lineage>
</organism>
<accession>A0A3E0J9I3</accession>
<dbReference type="AlphaFoldDB" id="A0A3E0J9I3"/>
<gene>
    <name evidence="5" type="ORF">DXT76_17575</name>
    <name evidence="6" type="ORF">DYE48_08440</name>
</gene>
<dbReference type="InterPro" id="IPR050773">
    <property type="entry name" value="CbxX/CfxQ_RuBisCO_ESX"/>
</dbReference>
<reference evidence="6 7" key="1">
    <citation type="submission" date="2018-08" db="EMBL/GenBank/DDBJ databases">
        <title>Genome sequence of Halobacillus trueperi KCTC 3686.</title>
        <authorList>
            <person name="Cho K.H."/>
            <person name="Kwak M.-J."/>
            <person name="Kim B.-Y."/>
            <person name="Chun J."/>
        </authorList>
    </citation>
    <scope>NUCLEOTIDE SEQUENCE [LARGE SCALE GENOMIC DNA]</scope>
    <source>
        <strain evidence="6 7">KCTC 3686</strain>
    </source>
</reference>
<evidence type="ECO:0000313" key="7">
    <source>
        <dbReference type="Proteomes" id="UP000256305"/>
    </source>
</evidence>
<dbReference type="Gene3D" id="3.40.50.300">
    <property type="entry name" value="P-loop containing nucleotide triphosphate hydrolases"/>
    <property type="match status" value="1"/>
</dbReference>
<dbReference type="RefSeq" id="WP_115823241.1">
    <property type="nucleotide sequence ID" value="NZ_QTLC01000066.1"/>
</dbReference>
<dbReference type="Gene3D" id="1.10.8.60">
    <property type="match status" value="1"/>
</dbReference>
<dbReference type="InterPro" id="IPR003593">
    <property type="entry name" value="AAA+_ATPase"/>
</dbReference>
<dbReference type="InterPro" id="IPR000641">
    <property type="entry name" value="CbxX/CfxQ"/>
</dbReference>
<keyword evidence="7" id="KW-1185">Reference proteome</keyword>
<evidence type="ECO:0000259" key="4">
    <source>
        <dbReference type="SMART" id="SM00382"/>
    </source>
</evidence>
<proteinExistence type="inferred from homology"/>
<dbReference type="SMART" id="SM00382">
    <property type="entry name" value="AAA"/>
    <property type="match status" value="1"/>
</dbReference>
<sequence>MQPQAKTVRPNSTINIVLNDSKEKAIPDRKAAALKQTGAPFLKIEEFFNSIIGMEDLKTRVKEIYAQVLVSKKREEAGLKSNAQVLHMVFHGNPGTGKTTIARMVAALFRDVGVLDKGQFIEADRSDLVGEYIGHTAQKTKDLIHKALGGVLFIDEAYSLARGGEKDFGKEAIDTLVKCMEDHHNECIIILAGYPDEMEDFLTLNPGLASRFPIQLSFKDYSAKELTQIAFGMIEEREYCLTKEAERKLFQHLAHVYTRREENFSNARYVRNLIEEAIRKHAWRVISTPNPKKKTLMTLQAEDFDVPLQETDLI</sequence>
<comment type="similarity">
    <text evidence="1">Belongs to the CbxX/CfxQ family.</text>
</comment>
<dbReference type="PANTHER" id="PTHR43392:SF2">
    <property type="entry name" value="AAA-TYPE ATPASE FAMILY PROTEIN _ ANKYRIN REPEAT FAMILY PROTEIN"/>
    <property type="match status" value="1"/>
</dbReference>
<evidence type="ECO:0000313" key="5">
    <source>
        <dbReference type="EMBL" id="RDY68537.1"/>
    </source>
</evidence>
<evidence type="ECO:0000256" key="1">
    <source>
        <dbReference type="ARBA" id="ARBA00010378"/>
    </source>
</evidence>
<evidence type="ECO:0000313" key="8">
    <source>
        <dbReference type="Proteomes" id="UP000257032"/>
    </source>
</evidence>
<dbReference type="InterPro" id="IPR027417">
    <property type="entry name" value="P-loop_NTPase"/>
</dbReference>
<dbReference type="Proteomes" id="UP000257032">
    <property type="component" value="Unassembled WGS sequence"/>
</dbReference>
<reference evidence="5 8" key="2">
    <citation type="submission" date="2018-08" db="EMBL/GenBank/DDBJ databases">
        <title>Genome sequence of strict halophilic Halobacillus trueperi SS1 isolated from Lunsu, a salty water body of North West Himalayas.</title>
        <authorList>
            <person name="Gupta S."/>
            <person name="Sharma P."/>
            <person name="Dev K."/>
            <person name="Baumler D."/>
            <person name="Sourirajan A."/>
        </authorList>
    </citation>
    <scope>NUCLEOTIDE SEQUENCE [LARGE SCALE GENOMIC DNA]</scope>
    <source>
        <strain evidence="5 8">SS1</strain>
    </source>
</reference>
<dbReference type="CDD" id="cd00009">
    <property type="entry name" value="AAA"/>
    <property type="match status" value="1"/>
</dbReference>
<dbReference type="EMBL" id="QUAE01000005">
    <property type="protein sequence ID" value="REJ09593.1"/>
    <property type="molecule type" value="Genomic_DNA"/>
</dbReference>
<dbReference type="Pfam" id="PF00004">
    <property type="entry name" value="AAA"/>
    <property type="match status" value="1"/>
</dbReference>
<dbReference type="SUPFAM" id="SSF52540">
    <property type="entry name" value="P-loop containing nucleoside triphosphate hydrolases"/>
    <property type="match status" value="1"/>
</dbReference>
<dbReference type="Pfam" id="PF17866">
    <property type="entry name" value="AAA_lid_6"/>
    <property type="match status" value="1"/>
</dbReference>
<keyword evidence="2" id="KW-0547">Nucleotide-binding</keyword>
<name>A0A3E0J9I3_9BACI</name>
<dbReference type="InterPro" id="IPR003959">
    <property type="entry name" value="ATPase_AAA_core"/>
</dbReference>
<keyword evidence="3" id="KW-0067">ATP-binding</keyword>
<evidence type="ECO:0000256" key="3">
    <source>
        <dbReference type="ARBA" id="ARBA00022840"/>
    </source>
</evidence>
<dbReference type="EMBL" id="QTLC01000066">
    <property type="protein sequence ID" value="RDY68537.1"/>
    <property type="molecule type" value="Genomic_DNA"/>
</dbReference>
<dbReference type="GO" id="GO:0016887">
    <property type="term" value="F:ATP hydrolysis activity"/>
    <property type="evidence" value="ECO:0007669"/>
    <property type="project" value="InterPro"/>
</dbReference>
<dbReference type="PANTHER" id="PTHR43392">
    <property type="entry name" value="AAA-TYPE ATPASE FAMILY PROTEIN / ANKYRIN REPEAT FAMILY PROTEIN"/>
    <property type="match status" value="1"/>
</dbReference>
<comment type="caution">
    <text evidence="6">The sequence shown here is derived from an EMBL/GenBank/DDBJ whole genome shotgun (WGS) entry which is preliminary data.</text>
</comment>
<feature type="domain" description="AAA+ ATPase" evidence="4">
    <location>
        <begin position="84"/>
        <end position="218"/>
    </location>
</feature>
<dbReference type="InterPro" id="IPR041627">
    <property type="entry name" value="AAA_lid_6"/>
</dbReference>
<dbReference type="Proteomes" id="UP000256305">
    <property type="component" value="Unassembled WGS sequence"/>
</dbReference>
<dbReference type="PRINTS" id="PR00819">
    <property type="entry name" value="CBXCFQXSUPER"/>
</dbReference>
<protein>
    <submittedName>
        <fullName evidence="6">AAA family ATPase</fullName>
    </submittedName>
</protein>
<dbReference type="GO" id="GO:0005524">
    <property type="term" value="F:ATP binding"/>
    <property type="evidence" value="ECO:0007669"/>
    <property type="project" value="UniProtKB-KW"/>
</dbReference>
<evidence type="ECO:0000256" key="2">
    <source>
        <dbReference type="ARBA" id="ARBA00022741"/>
    </source>
</evidence>
<dbReference type="FunFam" id="3.40.50.300:FF:000216">
    <property type="entry name" value="Type VII secretion ATPase EccA"/>
    <property type="match status" value="1"/>
</dbReference>
<evidence type="ECO:0000313" key="6">
    <source>
        <dbReference type="EMBL" id="REJ09593.1"/>
    </source>
</evidence>